<dbReference type="PANTHER" id="PTHR45138:SF9">
    <property type="entry name" value="DIGUANYLATE CYCLASE DGCM-RELATED"/>
    <property type="match status" value="1"/>
</dbReference>
<gene>
    <name evidence="6" type="ORF">CS022_01810</name>
</gene>
<dbReference type="AlphaFoldDB" id="A0A4Q0Z0K2"/>
<keyword evidence="4" id="KW-1133">Transmembrane helix</keyword>
<dbReference type="NCBIfam" id="TIGR00254">
    <property type="entry name" value="GGDEF"/>
    <property type="match status" value="1"/>
</dbReference>
<dbReference type="EC" id="2.7.7.65" evidence="2"/>
<dbReference type="PANTHER" id="PTHR45138">
    <property type="entry name" value="REGULATORY COMPONENTS OF SENSORY TRANSDUCTION SYSTEM"/>
    <property type="match status" value="1"/>
</dbReference>
<evidence type="ECO:0000259" key="5">
    <source>
        <dbReference type="PROSITE" id="PS50887"/>
    </source>
</evidence>
<protein>
    <recommendedName>
        <fullName evidence="2">diguanylate cyclase</fullName>
        <ecNumber evidence="2">2.7.7.65</ecNumber>
    </recommendedName>
</protein>
<dbReference type="OrthoDB" id="5296913at2"/>
<comment type="cofactor">
    <cofactor evidence="1">
        <name>Mg(2+)</name>
        <dbReference type="ChEBI" id="CHEBI:18420"/>
    </cofactor>
</comment>
<dbReference type="Gene3D" id="3.30.70.270">
    <property type="match status" value="1"/>
</dbReference>
<dbReference type="GO" id="GO:0005886">
    <property type="term" value="C:plasma membrane"/>
    <property type="evidence" value="ECO:0007669"/>
    <property type="project" value="TreeGrafter"/>
</dbReference>
<dbReference type="FunFam" id="3.30.70.270:FF:000001">
    <property type="entry name" value="Diguanylate cyclase domain protein"/>
    <property type="match status" value="1"/>
</dbReference>
<evidence type="ECO:0000256" key="3">
    <source>
        <dbReference type="ARBA" id="ARBA00034247"/>
    </source>
</evidence>
<dbReference type="GO" id="GO:0043709">
    <property type="term" value="P:cell adhesion involved in single-species biofilm formation"/>
    <property type="evidence" value="ECO:0007669"/>
    <property type="project" value="TreeGrafter"/>
</dbReference>
<dbReference type="InterPro" id="IPR000160">
    <property type="entry name" value="GGDEF_dom"/>
</dbReference>
<dbReference type="GO" id="GO:1902201">
    <property type="term" value="P:negative regulation of bacterial-type flagellum-dependent cell motility"/>
    <property type="evidence" value="ECO:0007669"/>
    <property type="project" value="TreeGrafter"/>
</dbReference>
<dbReference type="Pfam" id="PF00990">
    <property type="entry name" value="GGDEF"/>
    <property type="match status" value="1"/>
</dbReference>
<reference evidence="6 7" key="1">
    <citation type="submission" date="2017-10" db="EMBL/GenBank/DDBJ databases">
        <title>Nyctiphanis sp. nov., isolated from the stomach of the euphausiid Nyctiphanes simplex (Hansen, 1911) in the Gulf of California.</title>
        <authorList>
            <person name="Gomez-Gil B."/>
            <person name="Aguilar-Mendez M."/>
            <person name="Lopez-Cortes A."/>
            <person name="Gomez-Gutierrez J."/>
            <person name="Roque A."/>
            <person name="Lang E."/>
            <person name="Gonzalez-Castillo A."/>
        </authorList>
    </citation>
    <scope>NUCLEOTIDE SEQUENCE [LARGE SCALE GENOMIC DNA]</scope>
    <source>
        <strain evidence="6 7">CAIM 600</strain>
    </source>
</reference>
<dbReference type="PROSITE" id="PS50887">
    <property type="entry name" value="GGDEF"/>
    <property type="match status" value="1"/>
</dbReference>
<name>A0A4Q0Z0K2_9GAMM</name>
<dbReference type="RefSeq" id="WP_129120828.1">
    <property type="nucleotide sequence ID" value="NZ_PEIB01000001.1"/>
</dbReference>
<feature type="transmembrane region" description="Helical" evidence="4">
    <location>
        <begin position="45"/>
        <end position="65"/>
    </location>
</feature>
<dbReference type="InterPro" id="IPR050469">
    <property type="entry name" value="Diguanylate_Cyclase"/>
</dbReference>
<keyword evidence="4" id="KW-0472">Membrane</keyword>
<keyword evidence="7" id="KW-1185">Reference proteome</keyword>
<feature type="domain" description="GGDEF" evidence="5">
    <location>
        <begin position="250"/>
        <end position="384"/>
    </location>
</feature>
<dbReference type="EMBL" id="PEIB01000001">
    <property type="protein sequence ID" value="RXJ74941.1"/>
    <property type="molecule type" value="Genomic_DNA"/>
</dbReference>
<dbReference type="Proteomes" id="UP000290287">
    <property type="component" value="Unassembled WGS sequence"/>
</dbReference>
<feature type="transmembrane region" description="Helical" evidence="4">
    <location>
        <begin position="187"/>
        <end position="207"/>
    </location>
</feature>
<evidence type="ECO:0000256" key="1">
    <source>
        <dbReference type="ARBA" id="ARBA00001946"/>
    </source>
</evidence>
<dbReference type="SUPFAM" id="SSF55073">
    <property type="entry name" value="Nucleotide cyclase"/>
    <property type="match status" value="1"/>
</dbReference>
<organism evidence="6 7">
    <name type="scientific">Veronia nyctiphanis</name>
    <dbReference type="NCBI Taxonomy" id="1278244"/>
    <lineage>
        <taxon>Bacteria</taxon>
        <taxon>Pseudomonadati</taxon>
        <taxon>Pseudomonadota</taxon>
        <taxon>Gammaproteobacteria</taxon>
        <taxon>Vibrionales</taxon>
        <taxon>Vibrionaceae</taxon>
        <taxon>Veronia</taxon>
    </lineage>
</organism>
<dbReference type="SMART" id="SM00267">
    <property type="entry name" value="GGDEF"/>
    <property type="match status" value="1"/>
</dbReference>
<dbReference type="InterPro" id="IPR029787">
    <property type="entry name" value="Nucleotide_cyclase"/>
</dbReference>
<evidence type="ECO:0000256" key="4">
    <source>
        <dbReference type="SAM" id="Phobius"/>
    </source>
</evidence>
<dbReference type="CDD" id="cd01949">
    <property type="entry name" value="GGDEF"/>
    <property type="match status" value="1"/>
</dbReference>
<dbReference type="GO" id="GO:0052621">
    <property type="term" value="F:diguanylate cyclase activity"/>
    <property type="evidence" value="ECO:0007669"/>
    <property type="project" value="UniProtKB-EC"/>
</dbReference>
<evidence type="ECO:0000313" key="6">
    <source>
        <dbReference type="EMBL" id="RXJ74941.1"/>
    </source>
</evidence>
<feature type="transmembrane region" description="Helical" evidence="4">
    <location>
        <begin position="77"/>
        <end position="94"/>
    </location>
</feature>
<keyword evidence="4" id="KW-0812">Transmembrane</keyword>
<evidence type="ECO:0000313" key="7">
    <source>
        <dbReference type="Proteomes" id="UP000290287"/>
    </source>
</evidence>
<accession>A0A4Q0Z0K2</accession>
<dbReference type="InterPro" id="IPR043128">
    <property type="entry name" value="Rev_trsase/Diguanyl_cyclase"/>
</dbReference>
<comment type="caution">
    <text evidence="6">The sequence shown here is derived from an EMBL/GenBank/DDBJ whole genome shotgun (WGS) entry which is preliminary data.</text>
</comment>
<evidence type="ECO:0000256" key="2">
    <source>
        <dbReference type="ARBA" id="ARBA00012528"/>
    </source>
</evidence>
<proteinExistence type="predicted"/>
<sequence length="402" mass="45801">MAISLRKEPRLLRWKLSLYELWSRRNHAQSFNTTRHAYLKGRLQALCVIWAAANLVWIAIDFAQLSALDEISNSQTLQLSALRLLFATSALYIASTVHSSTSLLRIKFALTLLVIAANLFYFSASLVLDFPFDHTHYSFSYAMLPLIHIVVLAIFPLTASECLLLIGITFMTQYSVTVLGGHEVDNVRKMLFSFEGITAVMVAWSQLSQLHMIMKLYRHATLDPLTGVYNRRMLMTQAQQRFDKRKNKKSPFTVILFDLDKFKRVNDRYGHFAGDRVLEAFAKAVQSRIREEDIFGRFGGEEFILFLSDCSQENANKIATRILNAVRTMVVDIGEDKEPIQVTVSIGLHTTNKADDLYSALEKADASLYQAKAKGRDQIQRFEETLSSSAEESKRPWLEYSS</sequence>
<feature type="transmembrane region" description="Helical" evidence="4">
    <location>
        <begin position="106"/>
        <end position="124"/>
    </location>
</feature>
<comment type="catalytic activity">
    <reaction evidence="3">
        <text>2 GTP = 3',3'-c-di-GMP + 2 diphosphate</text>
        <dbReference type="Rhea" id="RHEA:24898"/>
        <dbReference type="ChEBI" id="CHEBI:33019"/>
        <dbReference type="ChEBI" id="CHEBI:37565"/>
        <dbReference type="ChEBI" id="CHEBI:58805"/>
        <dbReference type="EC" id="2.7.7.65"/>
    </reaction>
</comment>